<name>A0A3M7R732_BRAPC</name>
<dbReference type="GO" id="GO:0031429">
    <property type="term" value="C:box H/ACA snoRNP complex"/>
    <property type="evidence" value="ECO:0007669"/>
    <property type="project" value="UniProtKB-UniRule"/>
</dbReference>
<dbReference type="STRING" id="10195.A0A3M7R732"/>
<dbReference type="GO" id="GO:0031120">
    <property type="term" value="P:snRNA pseudouridine synthesis"/>
    <property type="evidence" value="ECO:0007669"/>
    <property type="project" value="UniProtKB-UniRule"/>
</dbReference>
<evidence type="ECO:0000313" key="9">
    <source>
        <dbReference type="Proteomes" id="UP000276133"/>
    </source>
</evidence>
<evidence type="ECO:0000256" key="5">
    <source>
        <dbReference type="ARBA" id="ARBA00023274"/>
    </source>
</evidence>
<dbReference type="GO" id="GO:0003723">
    <property type="term" value="F:RNA binding"/>
    <property type="evidence" value="ECO:0007669"/>
    <property type="project" value="UniProtKB-UniRule"/>
</dbReference>
<dbReference type="AlphaFoldDB" id="A0A3M7R732"/>
<evidence type="ECO:0000256" key="3">
    <source>
        <dbReference type="ARBA" id="ARBA00022884"/>
    </source>
</evidence>
<sequence>MSKNEEVEETIEEVDDYDLKLKFLNKIACPLANKKLTKRLFKCVKKASAHKTYLRQGLKEVQKHIRRGERGLVIFAGDVSPVDTYSHMPIVCEEASIPYCYVPSKLDLGHALGSKKSACVVMIRSKADYKDVFDKCFESVKSLPMKI</sequence>
<dbReference type="GO" id="GO:0042254">
    <property type="term" value="P:ribosome biogenesis"/>
    <property type="evidence" value="ECO:0007669"/>
    <property type="project" value="InterPro"/>
</dbReference>
<keyword evidence="5 6" id="KW-0687">Ribonucleoprotein</keyword>
<evidence type="ECO:0000256" key="6">
    <source>
        <dbReference type="RuleBase" id="RU366039"/>
    </source>
</evidence>
<comment type="similarity">
    <text evidence="2 6">Belongs to the eukaryotic ribosomal protein eL8 family.</text>
</comment>
<accession>A0A3M7R732</accession>
<keyword evidence="9" id="KW-1185">Reference proteome</keyword>
<reference evidence="8 9" key="1">
    <citation type="journal article" date="2018" name="Sci. Rep.">
        <title>Genomic signatures of local adaptation to the degree of environmental predictability in rotifers.</title>
        <authorList>
            <person name="Franch-Gras L."/>
            <person name="Hahn C."/>
            <person name="Garcia-Roger E.M."/>
            <person name="Carmona M.J."/>
            <person name="Serra M."/>
            <person name="Gomez A."/>
        </authorList>
    </citation>
    <scope>NUCLEOTIDE SEQUENCE [LARGE SCALE GENOMIC DNA]</scope>
    <source>
        <strain evidence="8">HYR1</strain>
    </source>
</reference>
<organism evidence="8 9">
    <name type="scientific">Brachionus plicatilis</name>
    <name type="common">Marine rotifer</name>
    <name type="synonym">Brachionus muelleri</name>
    <dbReference type="NCBI Taxonomy" id="10195"/>
    <lineage>
        <taxon>Eukaryota</taxon>
        <taxon>Metazoa</taxon>
        <taxon>Spiralia</taxon>
        <taxon>Gnathifera</taxon>
        <taxon>Rotifera</taxon>
        <taxon>Eurotatoria</taxon>
        <taxon>Monogononta</taxon>
        <taxon>Pseudotrocha</taxon>
        <taxon>Ploima</taxon>
        <taxon>Brachionidae</taxon>
        <taxon>Brachionus</taxon>
    </lineage>
</organism>
<dbReference type="GO" id="GO:0000398">
    <property type="term" value="P:mRNA splicing, via spliceosome"/>
    <property type="evidence" value="ECO:0007669"/>
    <property type="project" value="UniProtKB-UniRule"/>
</dbReference>
<evidence type="ECO:0000256" key="2">
    <source>
        <dbReference type="ARBA" id="ARBA00007337"/>
    </source>
</evidence>
<dbReference type="InterPro" id="IPR018492">
    <property type="entry name" value="Ribosomal_eL8/Nhp2"/>
</dbReference>
<dbReference type="Proteomes" id="UP000276133">
    <property type="component" value="Unassembled WGS sequence"/>
</dbReference>
<dbReference type="InterPro" id="IPR004038">
    <property type="entry name" value="Ribosomal_eL8/eL30/eS12/Gad45"/>
</dbReference>
<dbReference type="Pfam" id="PF01248">
    <property type="entry name" value="Ribosomal_L7Ae"/>
    <property type="match status" value="1"/>
</dbReference>
<comment type="function">
    <text evidence="6">Required for ribosome biogenesis. Part of a complex which catalyzes pseudouridylation of rRNA. This involves the isomerization of uridine such that the ribose is subsequently attached to C5, instead of the normal N1. Pseudouridine ('psi') residues may serve to stabilize the conformation of rRNAs.</text>
</comment>
<protein>
    <recommendedName>
        <fullName evidence="6">H/ACA ribonucleoprotein complex subunit 2</fullName>
    </recommendedName>
    <alternativeName>
        <fullName evidence="6">Nucleolar protein family A member 2</fullName>
    </alternativeName>
</protein>
<dbReference type="Gene3D" id="3.30.1330.30">
    <property type="match status" value="1"/>
</dbReference>
<dbReference type="OrthoDB" id="5364946at2759"/>
<dbReference type="EMBL" id="REGN01004088">
    <property type="protein sequence ID" value="RNA19191.1"/>
    <property type="molecule type" value="Genomic_DNA"/>
</dbReference>
<comment type="caution">
    <text evidence="8">The sequence shown here is derived from an EMBL/GenBank/DDBJ whole genome shotgun (WGS) entry which is preliminary data.</text>
</comment>
<dbReference type="PRINTS" id="PR00883">
    <property type="entry name" value="NUCLEARHMG"/>
</dbReference>
<dbReference type="SUPFAM" id="SSF55315">
    <property type="entry name" value="L30e-like"/>
    <property type="match status" value="1"/>
</dbReference>
<keyword evidence="3 6" id="KW-0694">RNA-binding</keyword>
<dbReference type="InterPro" id="IPR002415">
    <property type="entry name" value="H/ACA_rnp_Nhp2-like"/>
</dbReference>
<evidence type="ECO:0000256" key="1">
    <source>
        <dbReference type="ARBA" id="ARBA00004604"/>
    </source>
</evidence>
<gene>
    <name evidence="8" type="ORF">BpHYR1_000246</name>
</gene>
<dbReference type="InterPro" id="IPR004037">
    <property type="entry name" value="Ribosomal_eL8-like_CS"/>
</dbReference>
<dbReference type="InterPro" id="IPR029064">
    <property type="entry name" value="Ribosomal_eL30-like_sf"/>
</dbReference>
<keyword evidence="4 6" id="KW-0539">Nucleus</keyword>
<evidence type="ECO:0000256" key="4">
    <source>
        <dbReference type="ARBA" id="ARBA00023242"/>
    </source>
</evidence>
<evidence type="ECO:0000259" key="7">
    <source>
        <dbReference type="Pfam" id="PF01248"/>
    </source>
</evidence>
<dbReference type="PROSITE" id="PS01082">
    <property type="entry name" value="RIBOSOMAL_L7AE"/>
    <property type="match status" value="1"/>
</dbReference>
<dbReference type="PRINTS" id="PR00881">
    <property type="entry name" value="L7ARS6FAMILY"/>
</dbReference>
<comment type="function">
    <text evidence="6">Common component of the spliceosome and rRNA processing machinery.</text>
</comment>
<proteinExistence type="inferred from homology"/>
<feature type="domain" description="Ribosomal protein eL8/eL30/eS12/Gadd45" evidence="7">
    <location>
        <begin position="41"/>
        <end position="132"/>
    </location>
</feature>
<dbReference type="InterPro" id="IPR050257">
    <property type="entry name" value="eL8/uL1-like"/>
</dbReference>
<comment type="subcellular location">
    <subcellularLocation>
        <location evidence="1 6">Nucleus</location>
        <location evidence="1 6">Nucleolus</location>
    </subcellularLocation>
</comment>
<dbReference type="PANTHER" id="PTHR23105">
    <property type="entry name" value="RIBOSOMAL PROTEIN L7AE FAMILY MEMBER"/>
    <property type="match status" value="1"/>
</dbReference>
<evidence type="ECO:0000313" key="8">
    <source>
        <dbReference type="EMBL" id="RNA19191.1"/>
    </source>
</evidence>